<name>A0ABR1RB30_9PEZI</name>
<protein>
    <submittedName>
        <fullName evidence="2">Uncharacterized protein</fullName>
    </submittedName>
</protein>
<feature type="chain" id="PRO_5047207272" evidence="1">
    <location>
        <begin position="25"/>
        <end position="526"/>
    </location>
</feature>
<evidence type="ECO:0000313" key="3">
    <source>
        <dbReference type="Proteomes" id="UP001396898"/>
    </source>
</evidence>
<keyword evidence="1" id="KW-0732">Signal</keyword>
<reference evidence="2 3" key="1">
    <citation type="submission" date="2023-01" db="EMBL/GenBank/DDBJ databases">
        <title>Analysis of 21 Apiospora genomes using comparative genomics revels a genus with tremendous synthesis potential of carbohydrate active enzymes and secondary metabolites.</title>
        <authorList>
            <person name="Sorensen T."/>
        </authorList>
    </citation>
    <scope>NUCLEOTIDE SEQUENCE [LARGE SCALE GENOMIC DNA]</scope>
    <source>
        <strain evidence="2 3">CBS 20057</strain>
    </source>
</reference>
<feature type="signal peptide" evidence="1">
    <location>
        <begin position="1"/>
        <end position="24"/>
    </location>
</feature>
<evidence type="ECO:0000256" key="1">
    <source>
        <dbReference type="SAM" id="SignalP"/>
    </source>
</evidence>
<proteinExistence type="predicted"/>
<sequence length="526" mass="60258">MAPLPNLSRSPWFWAIIFAWYCATWRNHWKNEVVPMDYQRCAELHNRILDLGTRKQLTLGDGGGRHTNSNFASPWHLFKKPAPAPVLKHPNWFERWGKRAEAMRPWMSPDLAAFLERAGDPRDDGHHFFYYVGGLASPDYLFGAQAGWAQDPADRFRYVTLYMAGYQFTHHPDGLIFDQKKSLAIMQMDIMDSFTTQNGRQKWYPLEVVLAQWLDMIDVGKIQAVPNGTRTRSEKIGPWTMVGYSERQLEETLEVWEQLLSAIEARIPGFTPSDVNSTRTLFDDSEIDLEAAGVLPGFVSEFLTKARRPAFRHIAPGLRLRDAEPVAFQQPFRHVPLAGFPYGRPEYPGSPKIQFPVLLFDSSEELTYDAPPSNKSPYLDRHATPPPPFGRPWSDVPSYQAGLYFTETDQGHWHTFEDGVKLVLPFGIGSRGYARTADGALFGENTEQRHGAIEGRDRHDALFQLGYQPFGADHEVRLVQVLWVWVRLVESGAWKVGPDGVLGGMQKWRDADTWWYWKKYVVPMSW</sequence>
<comment type="caution">
    <text evidence="2">The sequence shown here is derived from an EMBL/GenBank/DDBJ whole genome shotgun (WGS) entry which is preliminary data.</text>
</comment>
<evidence type="ECO:0000313" key="2">
    <source>
        <dbReference type="EMBL" id="KAK8005933.1"/>
    </source>
</evidence>
<keyword evidence="3" id="KW-1185">Reference proteome</keyword>
<dbReference type="EMBL" id="JAQQWI010000017">
    <property type="protein sequence ID" value="KAK8005933.1"/>
    <property type="molecule type" value="Genomic_DNA"/>
</dbReference>
<accession>A0ABR1RB30</accession>
<organism evidence="2 3">
    <name type="scientific">Apiospora marii</name>
    <dbReference type="NCBI Taxonomy" id="335849"/>
    <lineage>
        <taxon>Eukaryota</taxon>
        <taxon>Fungi</taxon>
        <taxon>Dikarya</taxon>
        <taxon>Ascomycota</taxon>
        <taxon>Pezizomycotina</taxon>
        <taxon>Sordariomycetes</taxon>
        <taxon>Xylariomycetidae</taxon>
        <taxon>Amphisphaeriales</taxon>
        <taxon>Apiosporaceae</taxon>
        <taxon>Apiospora</taxon>
    </lineage>
</organism>
<gene>
    <name evidence="2" type="ORF">PG991_012230</name>
</gene>
<dbReference type="Proteomes" id="UP001396898">
    <property type="component" value="Unassembled WGS sequence"/>
</dbReference>